<dbReference type="PANTHER" id="PTHR46508:SF2">
    <property type="entry name" value="INCREASED DNA METHYLATION 1"/>
    <property type="match status" value="1"/>
</dbReference>
<evidence type="ECO:0000256" key="7">
    <source>
        <dbReference type="SAM" id="MobiDB-lite"/>
    </source>
</evidence>
<dbReference type="InterPro" id="IPR019787">
    <property type="entry name" value="Znf_PHD-finger"/>
</dbReference>
<dbReference type="PROSITE" id="PS50016">
    <property type="entry name" value="ZF_PHD_2"/>
    <property type="match status" value="1"/>
</dbReference>
<keyword evidence="2" id="KW-0479">Metal-binding</keyword>
<evidence type="ECO:0000256" key="1">
    <source>
        <dbReference type="ARBA" id="ARBA00004123"/>
    </source>
</evidence>
<dbReference type="Gene3D" id="3.40.630.30">
    <property type="match status" value="1"/>
</dbReference>
<dbReference type="GO" id="GO:0005634">
    <property type="term" value="C:nucleus"/>
    <property type="evidence" value="ECO:0007669"/>
    <property type="project" value="UniProtKB-SubCell"/>
</dbReference>
<dbReference type="Pfam" id="PF16135">
    <property type="entry name" value="TDBD"/>
    <property type="match status" value="1"/>
</dbReference>
<dbReference type="InterPro" id="IPR000182">
    <property type="entry name" value="GNAT_dom"/>
</dbReference>
<comment type="caution">
    <text evidence="10">The sequence shown here is derived from an EMBL/GenBank/DDBJ whole genome shotgun (WGS) entry which is preliminary data.</text>
</comment>
<evidence type="ECO:0000313" key="10">
    <source>
        <dbReference type="EMBL" id="KAF5728056.1"/>
    </source>
</evidence>
<dbReference type="InterPro" id="IPR032308">
    <property type="entry name" value="TDBD"/>
</dbReference>
<feature type="domain" description="N-acetyltransferase" evidence="9">
    <location>
        <begin position="807"/>
        <end position="972"/>
    </location>
</feature>
<sequence length="1018" mass="113767">MSVNTYVEDLQDDAFGGSHDERHIFAEVFFGNDEGGTSKRCLVSDAIDFEYEQKKNIGSLLRSNSEYSVVTTHSSPNNLLVEKSIIVDKTTRMPFASGISREVFLLGDRDDQKLNGKPMKFPSVQPQELVSGMCCPFKDLLCQPVPFSLVDSSCKGITSSNLVKQHDAGGDVHNKDVMKIIFPSLDGNDGKQLTVGQAVASPVSQESIANRILIASPKAGCPPCPVEMPKGFPLPALDSSCVSLKTDCGKDPRPRLQNHIMHFLMSAGWSVERSKRPSRKYMDTIYRSPTGRLYHEFPKAWRFCGQLLSGDGNSLVREDNGKKWTDISQFFSDLLDTLMNIEKENNQSDLAAALAHQWMLLDPFVSLVYIQRNSLQQSLDNCPNNNGDIQVHSHEFTGGDLRKSSCRNSRKISETKKSIVDNSNSVVSVPNNTASQDVDGTRPQWKEAEFFPNTCAKVWENHKMSSNLSFSQLDIKKKGSNSKKLHHKDDDYKNGQKKPRRCQIKDDDLLVSAIIKKKDFRLSVSKSTSRMASKSRARRKIKSRKATCWLCPENLANGKRSTLRPRTILSWLIEGGFITLNEVIQYRNPKDDSVIKDGLVTRDGIICKCCSEVFSVSGFKSHAGFKQSPPCLNIFMECGKPFPLCLLQAWSEEYKTRKNGTLILQDDDNDQNDDLCGICGYGGELICCDNCPSAYHQACLFTQDLPEHSWYCGNCTCQICGNLINGAEASYDDALKCSQCECKYHKACLKGEKMYGQAVSLTGFCGGSCLEVYSGLRSRSGIMNHINDGFSWTLLRCIHEDQKVNTMRHFALKAECNTKLAVARTIMEECFQSMVDPRTSINMIPHLLYNRGSEFARLNFSGFYTAVLEKDDVLMAVASIRVHGTTLAEMPLIATCIDHRRQGMCRRLMTVIEELLISLRVEKLVISAIPDLVETWTEGFGFKPVNDDEKRILSKINLMVFPGAVSLEKTLHKNERGTASRGRQSQEDVVVGGVQNVVSVETDLSVEGEKQKCKVDKR</sequence>
<dbReference type="GO" id="GO:0008270">
    <property type="term" value="F:zinc ion binding"/>
    <property type="evidence" value="ECO:0007669"/>
    <property type="project" value="UniProtKB-KW"/>
</dbReference>
<dbReference type="InterPro" id="IPR056511">
    <property type="entry name" value="IDM1_C"/>
</dbReference>
<keyword evidence="4" id="KW-0862">Zinc</keyword>
<dbReference type="InParanoid" id="A0A7J7C2R5"/>
<evidence type="ECO:0000259" key="9">
    <source>
        <dbReference type="PROSITE" id="PS51186"/>
    </source>
</evidence>
<evidence type="ECO:0000256" key="2">
    <source>
        <dbReference type="ARBA" id="ARBA00022723"/>
    </source>
</evidence>
<keyword evidence="11" id="KW-1185">Reference proteome</keyword>
<dbReference type="PANTHER" id="PTHR46508">
    <property type="entry name" value="PHD FINGER FAMILY PROTEIN"/>
    <property type="match status" value="1"/>
</dbReference>
<name>A0A7J7C2R5_TRIWF</name>
<evidence type="ECO:0000256" key="5">
    <source>
        <dbReference type="ARBA" id="ARBA00023242"/>
    </source>
</evidence>
<dbReference type="Gene3D" id="3.30.40.10">
    <property type="entry name" value="Zinc/RING finger domain, C3HC4 (zinc finger)"/>
    <property type="match status" value="1"/>
</dbReference>
<feature type="region of interest" description="Disordered" evidence="7">
    <location>
        <begin position="479"/>
        <end position="499"/>
    </location>
</feature>
<accession>A0A7J7C2R5</accession>
<dbReference type="SMART" id="SM00249">
    <property type="entry name" value="PHD"/>
    <property type="match status" value="2"/>
</dbReference>
<keyword evidence="3 6" id="KW-0863">Zinc-finger</keyword>
<dbReference type="FunCoup" id="A0A7J7C2R5">
    <property type="interactions" value="1809"/>
</dbReference>
<dbReference type="EMBL" id="JAAARO010000021">
    <property type="protein sequence ID" value="KAF5728056.1"/>
    <property type="molecule type" value="Genomic_DNA"/>
</dbReference>
<evidence type="ECO:0000256" key="6">
    <source>
        <dbReference type="PROSITE-ProRule" id="PRU00146"/>
    </source>
</evidence>
<dbReference type="InterPro" id="IPR011011">
    <property type="entry name" value="Znf_FYVE_PHD"/>
</dbReference>
<dbReference type="Pfam" id="PF23209">
    <property type="entry name" value="IDM1_C"/>
    <property type="match status" value="1"/>
</dbReference>
<dbReference type="InterPro" id="IPR016181">
    <property type="entry name" value="Acyl_CoA_acyltransferase"/>
</dbReference>
<evidence type="ECO:0000259" key="8">
    <source>
        <dbReference type="PROSITE" id="PS50016"/>
    </source>
</evidence>
<dbReference type="SUPFAM" id="SSF55729">
    <property type="entry name" value="Acyl-CoA N-acyltransferases (Nat)"/>
    <property type="match status" value="1"/>
</dbReference>
<dbReference type="Proteomes" id="UP000593562">
    <property type="component" value="Unassembled WGS sequence"/>
</dbReference>
<dbReference type="InterPro" id="IPR013083">
    <property type="entry name" value="Znf_RING/FYVE/PHD"/>
</dbReference>
<dbReference type="PROSITE" id="PS51186">
    <property type="entry name" value="GNAT"/>
    <property type="match status" value="1"/>
</dbReference>
<dbReference type="OrthoDB" id="429143at2759"/>
<dbReference type="AlphaFoldDB" id="A0A7J7C2R5"/>
<evidence type="ECO:0000256" key="3">
    <source>
        <dbReference type="ARBA" id="ARBA00022771"/>
    </source>
</evidence>
<evidence type="ECO:0000256" key="4">
    <source>
        <dbReference type="ARBA" id="ARBA00022833"/>
    </source>
</evidence>
<dbReference type="Pfam" id="PF00628">
    <property type="entry name" value="PHD"/>
    <property type="match status" value="1"/>
</dbReference>
<protein>
    <submittedName>
        <fullName evidence="10">Uncharacterized protein</fullName>
    </submittedName>
</protein>
<dbReference type="SUPFAM" id="SSF57903">
    <property type="entry name" value="FYVE/PHD zinc finger"/>
    <property type="match status" value="1"/>
</dbReference>
<keyword evidence="5" id="KW-0539">Nucleus</keyword>
<gene>
    <name evidence="10" type="ORF">HS088_TW21G00199</name>
</gene>
<reference evidence="10 11" key="1">
    <citation type="journal article" date="2020" name="Nat. Commun.">
        <title>Genome of Tripterygium wilfordii and identification of cytochrome P450 involved in triptolide biosynthesis.</title>
        <authorList>
            <person name="Tu L."/>
            <person name="Su P."/>
            <person name="Zhang Z."/>
            <person name="Gao L."/>
            <person name="Wang J."/>
            <person name="Hu T."/>
            <person name="Zhou J."/>
            <person name="Zhang Y."/>
            <person name="Zhao Y."/>
            <person name="Liu Y."/>
            <person name="Song Y."/>
            <person name="Tong Y."/>
            <person name="Lu Y."/>
            <person name="Yang J."/>
            <person name="Xu C."/>
            <person name="Jia M."/>
            <person name="Peters R.J."/>
            <person name="Huang L."/>
            <person name="Gao W."/>
        </authorList>
    </citation>
    <scope>NUCLEOTIDE SEQUENCE [LARGE SCALE GENOMIC DNA]</scope>
    <source>
        <strain evidence="11">cv. XIE 37</strain>
        <tissue evidence="10">Leaf</tissue>
    </source>
</reference>
<dbReference type="InterPro" id="IPR001965">
    <property type="entry name" value="Znf_PHD"/>
</dbReference>
<feature type="domain" description="PHD-type" evidence="8">
    <location>
        <begin position="673"/>
        <end position="718"/>
    </location>
</feature>
<organism evidence="10 11">
    <name type="scientific">Tripterygium wilfordii</name>
    <name type="common">Thunder God vine</name>
    <dbReference type="NCBI Taxonomy" id="458696"/>
    <lineage>
        <taxon>Eukaryota</taxon>
        <taxon>Viridiplantae</taxon>
        <taxon>Streptophyta</taxon>
        <taxon>Embryophyta</taxon>
        <taxon>Tracheophyta</taxon>
        <taxon>Spermatophyta</taxon>
        <taxon>Magnoliopsida</taxon>
        <taxon>eudicotyledons</taxon>
        <taxon>Gunneridae</taxon>
        <taxon>Pentapetalae</taxon>
        <taxon>rosids</taxon>
        <taxon>fabids</taxon>
        <taxon>Celastrales</taxon>
        <taxon>Celastraceae</taxon>
        <taxon>Tripterygium</taxon>
    </lineage>
</organism>
<dbReference type="GO" id="GO:0016747">
    <property type="term" value="F:acyltransferase activity, transferring groups other than amino-acyl groups"/>
    <property type="evidence" value="ECO:0007669"/>
    <property type="project" value="InterPro"/>
</dbReference>
<evidence type="ECO:0000313" key="11">
    <source>
        <dbReference type="Proteomes" id="UP000593562"/>
    </source>
</evidence>
<proteinExistence type="predicted"/>
<comment type="subcellular location">
    <subcellularLocation>
        <location evidence="1">Nucleus</location>
    </subcellularLocation>
</comment>